<gene>
    <name evidence="4" type="ORF">GCM10014715_33250</name>
</gene>
<evidence type="ECO:0000259" key="3">
    <source>
        <dbReference type="Pfam" id="PF14317"/>
    </source>
</evidence>
<keyword evidence="2" id="KW-0472">Membrane</keyword>
<keyword evidence="2" id="KW-0812">Transmembrane</keyword>
<reference evidence="4" key="1">
    <citation type="journal article" date="2014" name="Int. J. Syst. Evol. Microbiol.">
        <title>Complete genome sequence of Corynebacterium casei LMG S-19264T (=DSM 44701T), isolated from a smear-ripened cheese.</title>
        <authorList>
            <consortium name="US DOE Joint Genome Institute (JGI-PGF)"/>
            <person name="Walter F."/>
            <person name="Albersmeier A."/>
            <person name="Kalinowski J."/>
            <person name="Ruckert C."/>
        </authorList>
    </citation>
    <scope>NUCLEOTIDE SEQUENCE</scope>
    <source>
        <strain evidence="4">JCM 3302</strain>
    </source>
</reference>
<evidence type="ECO:0000313" key="4">
    <source>
        <dbReference type="EMBL" id="GHE75808.1"/>
    </source>
</evidence>
<evidence type="ECO:0000256" key="1">
    <source>
        <dbReference type="SAM" id="MobiDB-lite"/>
    </source>
</evidence>
<dbReference type="Pfam" id="PF14317">
    <property type="entry name" value="YcxB"/>
    <property type="match status" value="1"/>
</dbReference>
<sequence>MQALTLSYVPESDDIAELAANSPTWRRSRNRALVNSGVSLALTVIFGAPWTSSGYPPDTSLITLVCAVMFVGYSYRVIALSSRWGLRRSARRVWNRSSTLRRLHEEVITEEALTVSTEGVTHTYAWSTFSELVEYDRQFVLMDHSGKPSVALPKRGLSDPSLIPVCRRVLSNCLEGAGHQRNTATMETPADRRQSLSTD</sequence>
<feature type="domain" description="YcxB-like C-terminal" evidence="3">
    <location>
        <begin position="108"/>
        <end position="159"/>
    </location>
</feature>
<feature type="region of interest" description="Disordered" evidence="1">
    <location>
        <begin position="180"/>
        <end position="199"/>
    </location>
</feature>
<dbReference type="RefSeq" id="WP_189900984.1">
    <property type="nucleotide sequence ID" value="NZ_BNBC01000014.1"/>
</dbReference>
<organism evidence="4 5">
    <name type="scientific">Streptomyces spiralis</name>
    <dbReference type="NCBI Taxonomy" id="66376"/>
    <lineage>
        <taxon>Bacteria</taxon>
        <taxon>Bacillati</taxon>
        <taxon>Actinomycetota</taxon>
        <taxon>Actinomycetes</taxon>
        <taxon>Kitasatosporales</taxon>
        <taxon>Streptomycetaceae</taxon>
        <taxon>Streptomyces</taxon>
    </lineage>
</organism>
<protein>
    <recommendedName>
        <fullName evidence="3">YcxB-like C-terminal domain-containing protein</fullName>
    </recommendedName>
</protein>
<dbReference type="Proteomes" id="UP000641386">
    <property type="component" value="Unassembled WGS sequence"/>
</dbReference>
<keyword evidence="5" id="KW-1185">Reference proteome</keyword>
<feature type="transmembrane region" description="Helical" evidence="2">
    <location>
        <begin position="62"/>
        <end position="86"/>
    </location>
</feature>
<accession>A0A919DRR0</accession>
<proteinExistence type="predicted"/>
<keyword evidence="2" id="KW-1133">Transmembrane helix</keyword>
<reference evidence="4" key="2">
    <citation type="submission" date="2020-09" db="EMBL/GenBank/DDBJ databases">
        <authorList>
            <person name="Sun Q."/>
            <person name="Ohkuma M."/>
        </authorList>
    </citation>
    <scope>NUCLEOTIDE SEQUENCE</scope>
    <source>
        <strain evidence="4">JCM 3302</strain>
    </source>
</reference>
<feature type="transmembrane region" description="Helical" evidence="2">
    <location>
        <begin position="32"/>
        <end position="50"/>
    </location>
</feature>
<comment type="caution">
    <text evidence="4">The sequence shown here is derived from an EMBL/GenBank/DDBJ whole genome shotgun (WGS) entry which is preliminary data.</text>
</comment>
<dbReference type="AlphaFoldDB" id="A0A919DRR0"/>
<feature type="compositionally biased region" description="Basic and acidic residues" evidence="1">
    <location>
        <begin position="189"/>
        <end position="199"/>
    </location>
</feature>
<name>A0A919DRR0_9ACTN</name>
<dbReference type="EMBL" id="BNBC01000014">
    <property type="protein sequence ID" value="GHE75808.1"/>
    <property type="molecule type" value="Genomic_DNA"/>
</dbReference>
<evidence type="ECO:0000313" key="5">
    <source>
        <dbReference type="Proteomes" id="UP000641386"/>
    </source>
</evidence>
<dbReference type="InterPro" id="IPR025588">
    <property type="entry name" value="YcxB-like_C"/>
</dbReference>
<evidence type="ECO:0000256" key="2">
    <source>
        <dbReference type="SAM" id="Phobius"/>
    </source>
</evidence>